<dbReference type="GO" id="GO:0022904">
    <property type="term" value="P:respiratory electron transport chain"/>
    <property type="evidence" value="ECO:0007669"/>
    <property type="project" value="TreeGrafter"/>
</dbReference>
<organism evidence="18">
    <name type="scientific">hydrothermal vent metagenome</name>
    <dbReference type="NCBI Taxonomy" id="652676"/>
    <lineage>
        <taxon>unclassified sequences</taxon>
        <taxon>metagenomes</taxon>
        <taxon>ecological metagenomes</taxon>
    </lineage>
</organism>
<evidence type="ECO:0000256" key="7">
    <source>
        <dbReference type="ARBA" id="ARBA00022692"/>
    </source>
</evidence>
<feature type="transmembrane region" description="Helical" evidence="16">
    <location>
        <begin position="169"/>
        <end position="185"/>
    </location>
</feature>
<dbReference type="InterPro" id="IPR000883">
    <property type="entry name" value="Cyt_C_Oxase_1"/>
</dbReference>
<evidence type="ECO:0000256" key="3">
    <source>
        <dbReference type="ARBA" id="ARBA00004651"/>
    </source>
</evidence>
<keyword evidence="14 16" id="KW-0472">Membrane</keyword>
<dbReference type="EMBL" id="FPHH01000064">
    <property type="protein sequence ID" value="SFV62060.1"/>
    <property type="molecule type" value="Genomic_DNA"/>
</dbReference>
<keyword evidence="9" id="KW-1278">Translocase</keyword>
<feature type="transmembrane region" description="Helical" evidence="16">
    <location>
        <begin position="327"/>
        <end position="343"/>
    </location>
</feature>
<comment type="cofactor">
    <cofactor evidence="2">
        <name>Cu(2+)</name>
        <dbReference type="ChEBI" id="CHEBI:29036"/>
    </cofactor>
</comment>
<feature type="transmembrane region" description="Helical" evidence="16">
    <location>
        <begin position="295"/>
        <end position="315"/>
    </location>
</feature>
<feature type="domain" description="Cytochrome oxidase subunit I profile" evidence="17">
    <location>
        <begin position="12"/>
        <end position="497"/>
    </location>
</feature>
<feature type="transmembrane region" description="Helical" evidence="16">
    <location>
        <begin position="405"/>
        <end position="424"/>
    </location>
</feature>
<accession>A0A1W1C866</accession>
<feature type="transmembrane region" description="Helical" evidence="16">
    <location>
        <begin position="363"/>
        <end position="384"/>
    </location>
</feature>
<keyword evidence="7 16" id="KW-0812">Transmembrane</keyword>
<sequence>MENRPLEYDYTVAKMFMLTTIILGIVGMSIGVFIAFELAFPGLNTIFGKTIAEYTAFGRLRPLHTDAVAFGFTVSGIFATWFYVGQRVLKVSMAESKFLMFVGKLQFWLYVAGVAAAVVSLFMGYTSSKEYAEFEWPIDIAIVVVWVLWGVSIFGLIGIRREKSLYISIWYYIATFLGVAMLYLFNNMEVPTMLATSPIGESGIGSWMHSVSMYAGTNDALVQWWYGHNAVAFVFTVPIIAMIYYFLPKESGQAIYSYKLSLLSFWGLMFVYLWAGGHHLLYSTVPDWMQTMGSIFSVVLILPSWGSAINMLLTMKGEWQQVAASPLIKFMVLASTFYMFSTLEGPIQAIKSVNAIAHFTNWIVGHVHDGTLGWVGFMIIAALYHMAPRVFKRELYSKSLMAAQFWIQTLGIVLYFTSMWIAGITQGMMWRAHDEFGNLAYSFMDTVDVLHPYYALRGTGGILYLTGFLIFAYNIYKTMSARPVEESELQNASPMGA</sequence>
<dbReference type="AlphaFoldDB" id="A0A1W1C866"/>
<evidence type="ECO:0000256" key="9">
    <source>
        <dbReference type="ARBA" id="ARBA00022967"/>
    </source>
</evidence>
<keyword evidence="10" id="KW-0249">Electron transport</keyword>
<evidence type="ECO:0000256" key="6">
    <source>
        <dbReference type="ARBA" id="ARBA00022617"/>
    </source>
</evidence>
<dbReference type="PROSITE" id="PS50855">
    <property type="entry name" value="COX1"/>
    <property type="match status" value="1"/>
</dbReference>
<evidence type="ECO:0000313" key="18">
    <source>
        <dbReference type="EMBL" id="SFV62060.1"/>
    </source>
</evidence>
<keyword evidence="5" id="KW-1003">Cell membrane</keyword>
<evidence type="ECO:0000256" key="16">
    <source>
        <dbReference type="SAM" id="Phobius"/>
    </source>
</evidence>
<evidence type="ECO:0000256" key="13">
    <source>
        <dbReference type="ARBA" id="ARBA00023008"/>
    </source>
</evidence>
<dbReference type="PANTHER" id="PTHR10422">
    <property type="entry name" value="CYTOCHROME C OXIDASE SUBUNIT 1"/>
    <property type="match status" value="1"/>
</dbReference>
<proteinExistence type="predicted"/>
<evidence type="ECO:0000256" key="8">
    <source>
        <dbReference type="ARBA" id="ARBA00022723"/>
    </source>
</evidence>
<feature type="transmembrane region" description="Helical" evidence="16">
    <location>
        <begin position="454"/>
        <end position="476"/>
    </location>
</feature>
<evidence type="ECO:0000256" key="1">
    <source>
        <dbReference type="ARBA" id="ARBA00001970"/>
    </source>
</evidence>
<dbReference type="PROSITE" id="PS00077">
    <property type="entry name" value="COX1_CUB"/>
    <property type="match status" value="1"/>
</dbReference>
<dbReference type="GO" id="GO:0046872">
    <property type="term" value="F:metal ion binding"/>
    <property type="evidence" value="ECO:0007669"/>
    <property type="project" value="UniProtKB-KW"/>
</dbReference>
<dbReference type="SUPFAM" id="SSF81442">
    <property type="entry name" value="Cytochrome c oxidase subunit I-like"/>
    <property type="match status" value="1"/>
</dbReference>
<evidence type="ECO:0000256" key="11">
    <source>
        <dbReference type="ARBA" id="ARBA00022989"/>
    </source>
</evidence>
<dbReference type="NCBIfam" id="TIGR00780">
    <property type="entry name" value="ccoN"/>
    <property type="match status" value="1"/>
</dbReference>
<keyword evidence="8" id="KW-0479">Metal-binding</keyword>
<dbReference type="InterPro" id="IPR023616">
    <property type="entry name" value="Cyt_c_oxase-like_su1_dom"/>
</dbReference>
<evidence type="ECO:0000256" key="4">
    <source>
        <dbReference type="ARBA" id="ARBA00022448"/>
    </source>
</evidence>
<feature type="transmembrane region" description="Helical" evidence="16">
    <location>
        <begin position="105"/>
        <end position="124"/>
    </location>
</feature>
<evidence type="ECO:0000259" key="17">
    <source>
        <dbReference type="PROSITE" id="PS50855"/>
    </source>
</evidence>
<comment type="cofactor">
    <cofactor evidence="1">
        <name>heme b</name>
        <dbReference type="ChEBI" id="CHEBI:60344"/>
    </cofactor>
</comment>
<feature type="transmembrane region" description="Helical" evidence="16">
    <location>
        <begin position="136"/>
        <end position="157"/>
    </location>
</feature>
<evidence type="ECO:0000256" key="10">
    <source>
        <dbReference type="ARBA" id="ARBA00022982"/>
    </source>
</evidence>
<dbReference type="Gene3D" id="1.20.210.10">
    <property type="entry name" value="Cytochrome c oxidase-like, subunit I domain"/>
    <property type="match status" value="1"/>
</dbReference>
<dbReference type="GO" id="GO:0009060">
    <property type="term" value="P:aerobic respiration"/>
    <property type="evidence" value="ECO:0007669"/>
    <property type="project" value="InterPro"/>
</dbReference>
<name>A0A1W1C866_9ZZZZ</name>
<comment type="subcellular location">
    <subcellularLocation>
        <location evidence="3">Cell membrane</location>
        <topology evidence="3">Multi-pass membrane protein</topology>
    </subcellularLocation>
</comment>
<gene>
    <name evidence="18" type="ORF">MNB_SM-5-853</name>
</gene>
<keyword evidence="6" id="KW-0349">Heme</keyword>
<feature type="transmembrane region" description="Helical" evidence="16">
    <location>
        <begin position="12"/>
        <end position="36"/>
    </location>
</feature>
<dbReference type="InterPro" id="IPR036927">
    <property type="entry name" value="Cyt_c_oxase-like_su1_sf"/>
</dbReference>
<dbReference type="GO" id="GO:0005886">
    <property type="term" value="C:plasma membrane"/>
    <property type="evidence" value="ECO:0007669"/>
    <property type="project" value="UniProtKB-SubCell"/>
</dbReference>
<comment type="catalytic activity">
    <reaction evidence="15">
        <text>4 Fe(II)-[cytochrome c] + O2 + 8 H(+)(in) = 4 Fe(III)-[cytochrome c] + 2 H2O + 4 H(+)(out)</text>
        <dbReference type="Rhea" id="RHEA:11436"/>
        <dbReference type="Rhea" id="RHEA-COMP:10350"/>
        <dbReference type="Rhea" id="RHEA-COMP:14399"/>
        <dbReference type="ChEBI" id="CHEBI:15377"/>
        <dbReference type="ChEBI" id="CHEBI:15378"/>
        <dbReference type="ChEBI" id="CHEBI:15379"/>
        <dbReference type="ChEBI" id="CHEBI:29033"/>
        <dbReference type="ChEBI" id="CHEBI:29034"/>
        <dbReference type="EC" id="7.1.1.9"/>
    </reaction>
</comment>
<feature type="transmembrane region" description="Helical" evidence="16">
    <location>
        <begin position="254"/>
        <end position="275"/>
    </location>
</feature>
<keyword evidence="18" id="KW-0560">Oxidoreductase</keyword>
<dbReference type="GO" id="GO:0015990">
    <property type="term" value="P:electron transport coupled proton transport"/>
    <property type="evidence" value="ECO:0007669"/>
    <property type="project" value="TreeGrafter"/>
</dbReference>
<dbReference type="GO" id="GO:0016491">
    <property type="term" value="F:oxidoreductase activity"/>
    <property type="evidence" value="ECO:0007669"/>
    <property type="project" value="UniProtKB-KW"/>
</dbReference>
<dbReference type="InterPro" id="IPR004677">
    <property type="entry name" value="Cyt_c_oxidase_cbb3_su1"/>
</dbReference>
<protein>
    <submittedName>
        <fullName evidence="18">Cytochrome c oxidase subunit CcoN</fullName>
        <ecNumber evidence="18">1.9.3.1</ecNumber>
    </submittedName>
</protein>
<feature type="transmembrane region" description="Helical" evidence="16">
    <location>
        <begin position="67"/>
        <end position="84"/>
    </location>
</feature>
<evidence type="ECO:0000256" key="2">
    <source>
        <dbReference type="ARBA" id="ARBA00001973"/>
    </source>
</evidence>
<dbReference type="GO" id="GO:0004129">
    <property type="term" value="F:cytochrome-c oxidase activity"/>
    <property type="evidence" value="ECO:0007669"/>
    <property type="project" value="UniProtKB-EC"/>
</dbReference>
<keyword evidence="12" id="KW-0408">Iron</keyword>
<keyword evidence="4" id="KW-0813">Transport</keyword>
<dbReference type="EC" id="1.9.3.1" evidence="18"/>
<dbReference type="GO" id="GO:0020037">
    <property type="term" value="F:heme binding"/>
    <property type="evidence" value="ECO:0007669"/>
    <property type="project" value="InterPro"/>
</dbReference>
<dbReference type="Pfam" id="PF00115">
    <property type="entry name" value="COX1"/>
    <property type="match status" value="1"/>
</dbReference>
<evidence type="ECO:0000256" key="15">
    <source>
        <dbReference type="ARBA" id="ARBA00047816"/>
    </source>
</evidence>
<evidence type="ECO:0000256" key="12">
    <source>
        <dbReference type="ARBA" id="ARBA00023004"/>
    </source>
</evidence>
<dbReference type="InterPro" id="IPR023615">
    <property type="entry name" value="Cyt_c_Oxase_su1_BS"/>
</dbReference>
<keyword evidence="11 16" id="KW-1133">Transmembrane helix</keyword>
<reference evidence="18" key="1">
    <citation type="submission" date="2016-10" db="EMBL/GenBank/DDBJ databases">
        <authorList>
            <person name="de Groot N.N."/>
        </authorList>
    </citation>
    <scope>NUCLEOTIDE SEQUENCE</scope>
</reference>
<dbReference type="PANTHER" id="PTHR10422:SF29">
    <property type="entry name" value="CYTOCHROME C OXIDASE SUBUNIT 1 HOMOLOG, BACTEROID"/>
    <property type="match status" value="1"/>
</dbReference>
<evidence type="ECO:0000256" key="14">
    <source>
        <dbReference type="ARBA" id="ARBA00023136"/>
    </source>
</evidence>
<evidence type="ECO:0000256" key="5">
    <source>
        <dbReference type="ARBA" id="ARBA00022475"/>
    </source>
</evidence>
<keyword evidence="13" id="KW-0186">Copper</keyword>
<feature type="transmembrane region" description="Helical" evidence="16">
    <location>
        <begin position="224"/>
        <end position="247"/>
    </location>
</feature>